<reference evidence="1 2" key="1">
    <citation type="submission" date="2024-09" db="EMBL/GenBank/DDBJ databases">
        <authorList>
            <person name="Sun Q."/>
            <person name="Mori K."/>
        </authorList>
    </citation>
    <scope>NUCLEOTIDE SEQUENCE [LARGE SCALE GENOMIC DNA]</scope>
    <source>
        <strain evidence="1 2">CCM 7609</strain>
    </source>
</reference>
<dbReference type="EMBL" id="JBHLWH010000021">
    <property type="protein sequence ID" value="MFC0248343.1"/>
    <property type="molecule type" value="Genomic_DNA"/>
</dbReference>
<proteinExistence type="predicted"/>
<dbReference type="Proteomes" id="UP001589766">
    <property type="component" value="Unassembled WGS sequence"/>
</dbReference>
<evidence type="ECO:0000313" key="1">
    <source>
        <dbReference type="EMBL" id="MFC0248343.1"/>
    </source>
</evidence>
<sequence>MAAAVMDTAIHRGELPPSEVYRRFARIEAHGSSDVYEDWAANVAEDAEVLELVAGLPRTKRQPNLVFAAARLHGAAGTYASFRSTLVERWGTIRETILARSTQTNEAARCAVLLPFLAELPQPLALLEVGASAGLCLLPDRYSYRYSDGPRLDPADGPSEVIIDCRLGPGSAPPRALPKVAWRAGIDLSPVDVENAEDCTWLETLIWPGHVDRRDRLRSALAIARREPPRVIAGDLNEALPALAAEAPADATLVVFHTAVLAYLDEAARGGFVDLVNSLPGHWISNEGPGVLPQLPSLPESVAPGEFVITVDGIPRATADPHGRSVTGIHPLGGVIGVQFEV</sequence>
<comment type="caution">
    <text evidence="1">The sequence shown here is derived from an EMBL/GenBank/DDBJ whole genome shotgun (WGS) entry which is preliminary data.</text>
</comment>
<dbReference type="Pfam" id="PF10094">
    <property type="entry name" value="DUF2332"/>
    <property type="match status" value="1"/>
</dbReference>
<evidence type="ECO:0000313" key="2">
    <source>
        <dbReference type="Proteomes" id="UP001589766"/>
    </source>
</evidence>
<organism evidence="1 2">
    <name type="scientific">Citricoccus parietis</name>
    <dbReference type="NCBI Taxonomy" id="592307"/>
    <lineage>
        <taxon>Bacteria</taxon>
        <taxon>Bacillati</taxon>
        <taxon>Actinomycetota</taxon>
        <taxon>Actinomycetes</taxon>
        <taxon>Micrococcales</taxon>
        <taxon>Micrococcaceae</taxon>
        <taxon>Citricoccus</taxon>
    </lineage>
</organism>
<dbReference type="RefSeq" id="WP_378040970.1">
    <property type="nucleotide sequence ID" value="NZ_JBHLWH010000021.1"/>
</dbReference>
<keyword evidence="2" id="KW-1185">Reference proteome</keyword>
<gene>
    <name evidence="1" type="ORF">ACFFIO_07500</name>
</gene>
<accession>A0ABV6F496</accession>
<protein>
    <submittedName>
        <fullName evidence="1">DUF2332 domain-containing protein</fullName>
    </submittedName>
</protein>
<name>A0ABV6F496_9MICC</name>
<dbReference type="InterPro" id="IPR011200">
    <property type="entry name" value="UCP012608"/>
</dbReference>